<dbReference type="Proteomes" id="UP001314261">
    <property type="component" value="Unassembled WGS sequence"/>
</dbReference>
<name>A0ABM9ML09_9LACO</name>
<evidence type="ECO:0000313" key="5">
    <source>
        <dbReference type="Proteomes" id="UP001314261"/>
    </source>
</evidence>
<accession>A0ABM9ML09</accession>
<evidence type="ECO:0000256" key="2">
    <source>
        <dbReference type="ARBA" id="ARBA00023315"/>
    </source>
</evidence>
<keyword evidence="4" id="KW-0689">Ribosomal protein</keyword>
<dbReference type="InterPro" id="IPR050680">
    <property type="entry name" value="YpeA/RimI_acetyltransf"/>
</dbReference>
<dbReference type="Pfam" id="PF00583">
    <property type="entry name" value="Acetyltransf_1"/>
    <property type="match status" value="1"/>
</dbReference>
<feature type="domain" description="N-acetyltransferase" evidence="3">
    <location>
        <begin position="39"/>
        <end position="182"/>
    </location>
</feature>
<dbReference type="InterPro" id="IPR000182">
    <property type="entry name" value="GNAT_dom"/>
</dbReference>
<evidence type="ECO:0000259" key="3">
    <source>
        <dbReference type="PROSITE" id="PS51186"/>
    </source>
</evidence>
<dbReference type="GO" id="GO:0005840">
    <property type="term" value="C:ribosome"/>
    <property type="evidence" value="ECO:0007669"/>
    <property type="project" value="UniProtKB-KW"/>
</dbReference>
<protein>
    <submittedName>
        <fullName evidence="4">Ribosomal protein S18 acetylase RimI and related acetyltransferases (RimI)</fullName>
    </submittedName>
</protein>
<dbReference type="PANTHER" id="PTHR43420">
    <property type="entry name" value="ACETYLTRANSFERASE"/>
    <property type="match status" value="1"/>
</dbReference>
<comment type="caution">
    <text evidence="4">The sequence shown here is derived from an EMBL/GenBank/DDBJ whole genome shotgun (WGS) entry which is preliminary data.</text>
</comment>
<keyword evidence="4" id="KW-0687">Ribonucleoprotein</keyword>
<dbReference type="CDD" id="cd04301">
    <property type="entry name" value="NAT_SF"/>
    <property type="match status" value="1"/>
</dbReference>
<keyword evidence="2" id="KW-0012">Acyltransferase</keyword>
<dbReference type="Gene3D" id="3.40.630.30">
    <property type="match status" value="1"/>
</dbReference>
<sequence length="184" mass="20327">MAENPDENKVTLSYSLKVLDLQQAAFSQELLSVLKKESDTFLLADELARQQSTSIDEEKLDAEATLPAQTWLIWAETSSNNDSEDDPAVAYPVGIGSISEGEVGIAVLKDYQNQGLGRLTIQAMVDWSEKVGYERLWLDVDVTNAAARHLYDELGFAIQPGGEQTVVLPTGRTATLERRELVLR</sequence>
<gene>
    <name evidence="4" type="ORF">R54839_PPFHFPJH_00046</name>
</gene>
<evidence type="ECO:0000256" key="1">
    <source>
        <dbReference type="ARBA" id="ARBA00022679"/>
    </source>
</evidence>
<dbReference type="PANTHER" id="PTHR43420:SF12">
    <property type="entry name" value="N-ACETYLTRANSFERASE DOMAIN-CONTAINING PROTEIN"/>
    <property type="match status" value="1"/>
</dbReference>
<dbReference type="SUPFAM" id="SSF55729">
    <property type="entry name" value="Acyl-CoA N-acyltransferases (Nat)"/>
    <property type="match status" value="1"/>
</dbReference>
<dbReference type="InterPro" id="IPR016181">
    <property type="entry name" value="Acyl_CoA_acyltransferase"/>
</dbReference>
<keyword evidence="5" id="KW-1185">Reference proteome</keyword>
<organism evidence="4 5">
    <name type="scientific">Fructobacillus fructosus</name>
    <dbReference type="NCBI Taxonomy" id="1631"/>
    <lineage>
        <taxon>Bacteria</taxon>
        <taxon>Bacillati</taxon>
        <taxon>Bacillota</taxon>
        <taxon>Bacilli</taxon>
        <taxon>Lactobacillales</taxon>
        <taxon>Lactobacillaceae</taxon>
        <taxon>Fructobacillus</taxon>
    </lineage>
</organism>
<evidence type="ECO:0000313" key="4">
    <source>
        <dbReference type="EMBL" id="CAK1223202.1"/>
    </source>
</evidence>
<reference evidence="4 5" key="1">
    <citation type="submission" date="2023-10" db="EMBL/GenBank/DDBJ databases">
        <authorList>
            <person name="Botero Cardona J."/>
        </authorList>
    </citation>
    <scope>NUCLEOTIDE SEQUENCE [LARGE SCALE GENOMIC DNA]</scope>
    <source>
        <strain evidence="4 5">R-54839</strain>
    </source>
</reference>
<dbReference type="EMBL" id="CAUZLR010000001">
    <property type="protein sequence ID" value="CAK1223202.1"/>
    <property type="molecule type" value="Genomic_DNA"/>
</dbReference>
<dbReference type="PROSITE" id="PS51186">
    <property type="entry name" value="GNAT"/>
    <property type="match status" value="1"/>
</dbReference>
<proteinExistence type="predicted"/>
<keyword evidence="1" id="KW-0808">Transferase</keyword>